<organism evidence="1 2">
    <name type="scientific">Acinetobacter brisouii CIP 110357</name>
    <dbReference type="NCBI Taxonomy" id="1341683"/>
    <lineage>
        <taxon>Bacteria</taxon>
        <taxon>Pseudomonadati</taxon>
        <taxon>Pseudomonadota</taxon>
        <taxon>Gammaproteobacteria</taxon>
        <taxon>Moraxellales</taxon>
        <taxon>Moraxellaceae</taxon>
        <taxon>Acinetobacter</taxon>
    </lineage>
</organism>
<proteinExistence type="predicted"/>
<comment type="caution">
    <text evidence="1">The sequence shown here is derived from an EMBL/GenBank/DDBJ whole genome shotgun (WGS) entry which is preliminary data.</text>
</comment>
<dbReference type="EMBL" id="AYEU01000006">
    <property type="protein sequence ID" value="ESK50917.1"/>
    <property type="molecule type" value="Genomic_DNA"/>
</dbReference>
<dbReference type="AlphaFoldDB" id="V2ULS1"/>
<reference evidence="1 2" key="1">
    <citation type="submission" date="2013-10" db="EMBL/GenBank/DDBJ databases">
        <title>The Genome Sequence of Acinetobacter brisouii CIP 110357.</title>
        <authorList>
            <consortium name="The Broad Institute Genomics Platform"/>
            <consortium name="The Broad Institute Genome Sequencing Center for Infectious Disease"/>
            <person name="Cerqueira G."/>
            <person name="Feldgarden M."/>
            <person name="Courvalin P."/>
            <person name="Grillot-Courvalin C."/>
            <person name="Clermont D."/>
            <person name="Rocha E."/>
            <person name="Yoon E.-J."/>
            <person name="Nemec A."/>
            <person name="Young S.K."/>
            <person name="Zeng Q."/>
            <person name="Gargeya S."/>
            <person name="Fitzgerald M."/>
            <person name="Abouelleil A."/>
            <person name="Alvarado L."/>
            <person name="Berlin A.M."/>
            <person name="Chapman S.B."/>
            <person name="Gainer-Dewar J."/>
            <person name="Goldberg J."/>
            <person name="Gnerre S."/>
            <person name="Griggs A."/>
            <person name="Gujja S."/>
            <person name="Hansen M."/>
            <person name="Howarth C."/>
            <person name="Imamovic A."/>
            <person name="Ireland A."/>
            <person name="Larimer J."/>
            <person name="McCowan C."/>
            <person name="Murphy C."/>
            <person name="Pearson M."/>
            <person name="Poon T.W."/>
            <person name="Priest M."/>
            <person name="Roberts A."/>
            <person name="Saif S."/>
            <person name="Shea T."/>
            <person name="Sykes S."/>
            <person name="Wortman J."/>
            <person name="Nusbaum C."/>
            <person name="Birren B."/>
        </authorList>
    </citation>
    <scope>NUCLEOTIDE SEQUENCE [LARGE SCALE GENOMIC DNA]</scope>
    <source>
        <strain evidence="1 2">CIP 110357</strain>
    </source>
</reference>
<dbReference type="Proteomes" id="UP000018418">
    <property type="component" value="Unassembled WGS sequence"/>
</dbReference>
<dbReference type="RefSeq" id="WP_004904832.1">
    <property type="nucleotide sequence ID" value="NZ_BBTI01000025.1"/>
</dbReference>
<dbReference type="OrthoDB" id="9810174at2"/>
<sequence length="278" mass="29266">MYSLLTNVTTQFIDHLGVPIVGGKVYTYESGTTNPKVTYTGSDPTSTQNLNPIVLDDAGRANIYLGDGAYRIVVKDKNDALIADVNAISRGVNVTEFENFIQQVNDGLNELALVKQNIDTYVDQAIEAKKNVAGGVPGLDVNAQLDINVLPFGVATDLAAGIVKLINTLTSTATDSALTAAQGKVLYDKLFGIGQTWQNMTSSRALNTTYTNSTSKTIIACVTGYNSSGTAQSGTINGNSIQSFSGYSSGVTATVTLIIPPGGTYSASGALASWWELR</sequence>
<evidence type="ECO:0000313" key="1">
    <source>
        <dbReference type="EMBL" id="ESK50917.1"/>
    </source>
</evidence>
<dbReference type="Pfam" id="PF22337">
    <property type="entry name" value="Phage_fiber_rpt"/>
    <property type="match status" value="1"/>
</dbReference>
<keyword evidence="2" id="KW-1185">Reference proteome</keyword>
<gene>
    <name evidence="1" type="ORF">P255_01416</name>
</gene>
<dbReference type="PATRIC" id="fig|1341683.3.peg.1403"/>
<dbReference type="HOGENOM" id="CLU_1000593_0_0_6"/>
<accession>V2ULS1</accession>
<name>V2ULS1_9GAMM</name>
<evidence type="ECO:0000313" key="2">
    <source>
        <dbReference type="Proteomes" id="UP000018418"/>
    </source>
</evidence>
<protein>
    <recommendedName>
        <fullName evidence="3">Tail fiber protein</fullName>
    </recommendedName>
</protein>
<dbReference type="InterPro" id="IPR054500">
    <property type="entry name" value="Phage_fiber_rpt"/>
</dbReference>
<evidence type="ECO:0008006" key="3">
    <source>
        <dbReference type="Google" id="ProtNLM"/>
    </source>
</evidence>